<feature type="region of interest" description="Disordered" evidence="1">
    <location>
        <begin position="1"/>
        <end position="43"/>
    </location>
</feature>
<dbReference type="STRING" id="68170.GCA_000974445_00590"/>
<dbReference type="Proteomes" id="UP000033393">
    <property type="component" value="Unassembled WGS sequence"/>
</dbReference>
<comment type="caution">
    <text evidence="2">The sequence shown here is derived from an EMBL/GenBank/DDBJ whole genome shotgun (WGS) entry which is preliminary data.</text>
</comment>
<organism evidence="2 3">
    <name type="scientific">Lentzea aerocolonigenes</name>
    <name type="common">Lechevalieria aerocolonigenes</name>
    <name type="synonym">Saccharothrix aerocolonigenes</name>
    <dbReference type="NCBI Taxonomy" id="68170"/>
    <lineage>
        <taxon>Bacteria</taxon>
        <taxon>Bacillati</taxon>
        <taxon>Actinomycetota</taxon>
        <taxon>Actinomycetes</taxon>
        <taxon>Pseudonocardiales</taxon>
        <taxon>Pseudonocardiaceae</taxon>
        <taxon>Lentzea</taxon>
    </lineage>
</organism>
<dbReference type="eggNOG" id="ENOG502ZFNJ">
    <property type="taxonomic scope" value="Bacteria"/>
</dbReference>
<reference evidence="2 3" key="1">
    <citation type="submission" date="2015-02" db="EMBL/GenBank/DDBJ databases">
        <authorList>
            <person name="Ju K.-S."/>
            <person name="Doroghazi J.R."/>
            <person name="Metcalf W."/>
        </authorList>
    </citation>
    <scope>NUCLEOTIDE SEQUENCE [LARGE SCALE GENOMIC DNA]</scope>
    <source>
        <strain evidence="2 3">NRRL B-16140</strain>
    </source>
</reference>
<evidence type="ECO:0000313" key="3">
    <source>
        <dbReference type="Proteomes" id="UP000033393"/>
    </source>
</evidence>
<accession>A0A0F0HF74</accession>
<evidence type="ECO:0000256" key="1">
    <source>
        <dbReference type="SAM" id="MobiDB-lite"/>
    </source>
</evidence>
<proteinExistence type="predicted"/>
<sequence>MSGSLEVRKFLFTQDDGMSSRPGGPNVPAQRSGEPSRISDDQVHRARLAVARSALGTEDCRMLLDMLGLSPGEDGGTPPVQR</sequence>
<protein>
    <submittedName>
        <fullName evidence="2">Uncharacterized protein</fullName>
    </submittedName>
</protein>
<dbReference type="PATRIC" id="fig|68170.10.peg.3578"/>
<dbReference type="EMBL" id="JYJG01000006">
    <property type="protein sequence ID" value="KJK52957.1"/>
    <property type="molecule type" value="Genomic_DNA"/>
</dbReference>
<dbReference type="OrthoDB" id="3556589at2"/>
<evidence type="ECO:0000313" key="2">
    <source>
        <dbReference type="EMBL" id="KJK52957.1"/>
    </source>
</evidence>
<dbReference type="RefSeq" id="WP_045309611.1">
    <property type="nucleotide sequence ID" value="NZ_JYJG01000006.1"/>
</dbReference>
<keyword evidence="3" id="KW-1185">Reference proteome</keyword>
<name>A0A0F0HF74_LENAE</name>
<gene>
    <name evidence="2" type="ORF">UK23_02005</name>
</gene>
<dbReference type="AlphaFoldDB" id="A0A0F0HF74"/>